<keyword evidence="2" id="KW-1185">Reference proteome</keyword>
<dbReference type="EMBL" id="HF935423">
    <property type="protein sequence ID" value="CCX08600.1"/>
    <property type="molecule type" value="Genomic_DNA"/>
</dbReference>
<dbReference type="Proteomes" id="UP000018144">
    <property type="component" value="Unassembled WGS sequence"/>
</dbReference>
<gene>
    <name evidence="1" type="ORF">PCON_08193</name>
</gene>
<sequence length="160" mass="18203">MGSSNSTPRPIVLSGETPVRFSSSLVETLQSSSETDHTREKALELHIQERVASELRRLEARESEILASVDRKLDKQIASEDGLNREKVQREIDALKARLENVPKVLELEEGVKNARENVVSCLRANSTRPLDCWKEVAEFKEQTRRLEKAFVVKTVGREY</sequence>
<dbReference type="InterPro" id="IPR012471">
    <property type="entry name" value="DUF1690"/>
</dbReference>
<name>U4LDC1_PYROM</name>
<accession>U4LDC1</accession>
<dbReference type="OrthoDB" id="5544375at2759"/>
<dbReference type="AlphaFoldDB" id="U4LDC1"/>
<evidence type="ECO:0000313" key="2">
    <source>
        <dbReference type="Proteomes" id="UP000018144"/>
    </source>
</evidence>
<protein>
    <submittedName>
        <fullName evidence="1">Similar to Probable altered inheritance of mitochondria protein 13, mitochondrial acc. no. Q5ASP0</fullName>
    </submittedName>
</protein>
<proteinExistence type="predicted"/>
<reference evidence="1 2" key="1">
    <citation type="journal article" date="2013" name="PLoS Genet.">
        <title>The genome and development-dependent transcriptomes of Pyronema confluens: a window into fungal evolution.</title>
        <authorList>
            <person name="Traeger S."/>
            <person name="Altegoer F."/>
            <person name="Freitag M."/>
            <person name="Gabaldon T."/>
            <person name="Kempken F."/>
            <person name="Kumar A."/>
            <person name="Marcet-Houben M."/>
            <person name="Poggeler S."/>
            <person name="Stajich J.E."/>
            <person name="Nowrousian M."/>
        </authorList>
    </citation>
    <scope>NUCLEOTIDE SEQUENCE [LARGE SCALE GENOMIC DNA]</scope>
    <source>
        <strain evidence="2">CBS 100304</strain>
        <tissue evidence="1">Vegetative mycelium</tissue>
    </source>
</reference>
<dbReference type="OMA" id="GKSLNCW"/>
<dbReference type="eggNOG" id="ENOG502SDJV">
    <property type="taxonomic scope" value="Eukaryota"/>
</dbReference>
<organism evidence="1 2">
    <name type="scientific">Pyronema omphalodes (strain CBS 100304)</name>
    <name type="common">Pyronema confluens</name>
    <dbReference type="NCBI Taxonomy" id="1076935"/>
    <lineage>
        <taxon>Eukaryota</taxon>
        <taxon>Fungi</taxon>
        <taxon>Dikarya</taxon>
        <taxon>Ascomycota</taxon>
        <taxon>Pezizomycotina</taxon>
        <taxon>Pezizomycetes</taxon>
        <taxon>Pezizales</taxon>
        <taxon>Pyronemataceae</taxon>
        <taxon>Pyronema</taxon>
    </lineage>
</organism>
<evidence type="ECO:0000313" key="1">
    <source>
        <dbReference type="EMBL" id="CCX08600.1"/>
    </source>
</evidence>
<dbReference type="Pfam" id="PF07956">
    <property type="entry name" value="DUF1690"/>
    <property type="match status" value="1"/>
</dbReference>